<feature type="region of interest" description="Disordered" evidence="7">
    <location>
        <begin position="118"/>
        <end position="196"/>
    </location>
</feature>
<evidence type="ECO:0000256" key="9">
    <source>
        <dbReference type="SAM" id="SignalP"/>
    </source>
</evidence>
<keyword evidence="2 8" id="KW-0812">Transmembrane</keyword>
<evidence type="ECO:0000259" key="10">
    <source>
        <dbReference type="PROSITE" id="PS51212"/>
    </source>
</evidence>
<feature type="signal peptide" evidence="9">
    <location>
        <begin position="1"/>
        <end position="28"/>
    </location>
</feature>
<keyword evidence="12" id="KW-1185">Reference proteome</keyword>
<evidence type="ECO:0000313" key="11">
    <source>
        <dbReference type="EMBL" id="KAJ2903761.1"/>
    </source>
</evidence>
<dbReference type="SMART" id="SM00321">
    <property type="entry name" value="WSC"/>
    <property type="match status" value="1"/>
</dbReference>
<protein>
    <recommendedName>
        <fullName evidence="10">WSC domain-containing protein</fullName>
    </recommendedName>
</protein>
<evidence type="ECO:0000256" key="5">
    <source>
        <dbReference type="ARBA" id="ARBA00023136"/>
    </source>
</evidence>
<keyword evidence="6" id="KW-0325">Glycoprotein</keyword>
<feature type="compositionally biased region" description="Low complexity" evidence="7">
    <location>
        <begin position="122"/>
        <end position="196"/>
    </location>
</feature>
<keyword evidence="4 8" id="KW-1133">Transmembrane helix</keyword>
<evidence type="ECO:0000256" key="3">
    <source>
        <dbReference type="ARBA" id="ARBA00022729"/>
    </source>
</evidence>
<dbReference type="InterPro" id="IPR051836">
    <property type="entry name" value="Kremen_rcpt"/>
</dbReference>
<name>A0AAD5WUQ6_9PEZI</name>
<evidence type="ECO:0000313" key="12">
    <source>
        <dbReference type="Proteomes" id="UP001201980"/>
    </source>
</evidence>
<comment type="caution">
    <text evidence="11">The sequence shown here is derived from an EMBL/GenBank/DDBJ whole genome shotgun (WGS) entry which is preliminary data.</text>
</comment>
<evidence type="ECO:0000256" key="1">
    <source>
        <dbReference type="ARBA" id="ARBA00004167"/>
    </source>
</evidence>
<organism evidence="11 12">
    <name type="scientific">Zalerion maritima</name>
    <dbReference type="NCBI Taxonomy" id="339359"/>
    <lineage>
        <taxon>Eukaryota</taxon>
        <taxon>Fungi</taxon>
        <taxon>Dikarya</taxon>
        <taxon>Ascomycota</taxon>
        <taxon>Pezizomycotina</taxon>
        <taxon>Sordariomycetes</taxon>
        <taxon>Lulworthiomycetidae</taxon>
        <taxon>Lulworthiales</taxon>
        <taxon>Lulworthiaceae</taxon>
        <taxon>Zalerion</taxon>
    </lineage>
</organism>
<dbReference type="EMBL" id="JAKWBI020000072">
    <property type="protein sequence ID" value="KAJ2903761.1"/>
    <property type="molecule type" value="Genomic_DNA"/>
</dbReference>
<keyword evidence="5 8" id="KW-0472">Membrane</keyword>
<evidence type="ECO:0000256" key="7">
    <source>
        <dbReference type="SAM" id="MobiDB-lite"/>
    </source>
</evidence>
<feature type="transmembrane region" description="Helical" evidence="8">
    <location>
        <begin position="227"/>
        <end position="250"/>
    </location>
</feature>
<feature type="chain" id="PRO_5042055925" description="WSC domain-containing protein" evidence="9">
    <location>
        <begin position="29"/>
        <end position="345"/>
    </location>
</feature>
<reference evidence="11" key="1">
    <citation type="submission" date="2022-07" db="EMBL/GenBank/DDBJ databases">
        <title>Draft genome sequence of Zalerion maritima ATCC 34329, a (micro)plastics degrading marine fungus.</title>
        <authorList>
            <person name="Paco A."/>
            <person name="Goncalves M.F.M."/>
            <person name="Rocha-Santos T.A.P."/>
            <person name="Alves A."/>
        </authorList>
    </citation>
    <scope>NUCLEOTIDE SEQUENCE</scope>
    <source>
        <strain evidence="11">ATCC 34329</strain>
    </source>
</reference>
<proteinExistence type="predicted"/>
<evidence type="ECO:0000256" key="8">
    <source>
        <dbReference type="SAM" id="Phobius"/>
    </source>
</evidence>
<evidence type="ECO:0000256" key="6">
    <source>
        <dbReference type="ARBA" id="ARBA00023180"/>
    </source>
</evidence>
<feature type="domain" description="WSC" evidence="10">
    <location>
        <begin position="29"/>
        <end position="117"/>
    </location>
</feature>
<comment type="subcellular location">
    <subcellularLocation>
        <location evidence="1">Membrane</location>
        <topology evidence="1">Single-pass membrane protein</topology>
    </subcellularLocation>
</comment>
<accession>A0AAD5WUQ6</accession>
<dbReference type="Pfam" id="PF01822">
    <property type="entry name" value="WSC"/>
    <property type="match status" value="1"/>
</dbReference>
<dbReference type="GO" id="GO:0005886">
    <property type="term" value="C:plasma membrane"/>
    <property type="evidence" value="ECO:0007669"/>
    <property type="project" value="TreeGrafter"/>
</dbReference>
<sequence>MAALPLRAFHFSIVLGVSALLWVGQSSAAFTAEYCSDINTASSSANYSTFQSNGLCDTYCDGYSYAILQDSACWCSDFTPASSTNVDLDDCDTECPGYPDDSCGKAGEYYIYLFKNQSPSGTKSASSTSSSSTSATKSTETETLQKTTTVQNTVTITPSTSFSSTSTATSSRKSGSSTTTSSSSSSRSSSSDTVSTITTSGIVQTVTVAPDGSVRDSSDGGGLSSGAAAGVAAGVIVAVLGISGGLFFLWWKKRRDRQEACSADPSPRSSSAGMVSTMASMTEAGQSGTKRGSKFIPIDDRMEFHHGIYARGEHPVSRDSVDSLRDDMDYSRRVLRTTNPDPPPQ</sequence>
<dbReference type="Proteomes" id="UP001201980">
    <property type="component" value="Unassembled WGS sequence"/>
</dbReference>
<evidence type="ECO:0000256" key="4">
    <source>
        <dbReference type="ARBA" id="ARBA00022989"/>
    </source>
</evidence>
<dbReference type="PROSITE" id="PS51212">
    <property type="entry name" value="WSC"/>
    <property type="match status" value="1"/>
</dbReference>
<evidence type="ECO:0000256" key="2">
    <source>
        <dbReference type="ARBA" id="ARBA00022692"/>
    </source>
</evidence>
<gene>
    <name evidence="11" type="ORF">MKZ38_009413</name>
</gene>
<feature type="compositionally biased region" description="Basic and acidic residues" evidence="7">
    <location>
        <begin position="315"/>
        <end position="332"/>
    </location>
</feature>
<dbReference type="AlphaFoldDB" id="A0AAD5WUQ6"/>
<dbReference type="PANTHER" id="PTHR24269">
    <property type="entry name" value="KREMEN PROTEIN"/>
    <property type="match status" value="1"/>
</dbReference>
<dbReference type="PANTHER" id="PTHR24269:SF16">
    <property type="entry name" value="PROTEIN SLG1"/>
    <property type="match status" value="1"/>
</dbReference>
<feature type="region of interest" description="Disordered" evidence="7">
    <location>
        <begin position="315"/>
        <end position="345"/>
    </location>
</feature>
<dbReference type="InterPro" id="IPR002889">
    <property type="entry name" value="WSC_carb-bd"/>
</dbReference>
<keyword evidence="3 9" id="KW-0732">Signal</keyword>